<evidence type="ECO:0000256" key="1">
    <source>
        <dbReference type="SAM" id="SignalP"/>
    </source>
</evidence>
<evidence type="ECO:0000313" key="2">
    <source>
        <dbReference type="EMBL" id="WNS50061.1"/>
    </source>
</evidence>
<sequence length="353" mass="37817">MTGKAVVCTVLLILAVATGTSVSSELQDEIHHRVLRQSLECSPSNETDSVCSSIINAGNISTSGNYSDNNKIISQRLGNVEKVFPNINSRCQQVYFAINCISLNAPCGTNVWCSTVNKTELQSLVQEKCTFTGEDEILYDVVKYLLLTRLEPSTLNRTDQADNAKCINIDIGDDIAVPKGIPLTIPPLPGIACEPYSGSVCSAVLGGQSVRTPNHTEPESSVQEILEGAKLVNEGNLTIECEKLLLDIQCSSTYLPCNGSVWCASNGAVELAALFNNSCACPEPVSSKCEAAKQNLIVTALLLRNVSLYQINQVPSTLQCQTLSLGSAAPTTSQTHFYTVFTAALMILVGMMV</sequence>
<reference evidence="2" key="1">
    <citation type="submission" date="2023-08" db="EMBL/GenBank/DDBJ databases">
        <authorList>
            <person name="Adameyko K."/>
            <person name="Kravchuk O."/>
            <person name="Lyupina Y."/>
        </authorList>
    </citation>
    <scope>NUCLEOTIDE SEQUENCE</scope>
</reference>
<dbReference type="InterPro" id="IPR036790">
    <property type="entry name" value="Frizzled_dom_sf"/>
</dbReference>
<dbReference type="Gene3D" id="1.10.2000.10">
    <property type="entry name" value="Frizzled cysteine-rich domain"/>
    <property type="match status" value="1"/>
</dbReference>
<dbReference type="EMBL" id="OR460138">
    <property type="protein sequence ID" value="WNS50061.1"/>
    <property type="molecule type" value="mRNA"/>
</dbReference>
<feature type="chain" id="PRO_5041696599" evidence="1">
    <location>
        <begin position="20"/>
        <end position="353"/>
    </location>
</feature>
<organism evidence="2">
    <name type="scientific">Halisarca dujardinii</name>
    <name type="common">Dujardin's slime sponge</name>
    <dbReference type="NCBI Taxonomy" id="2583056"/>
    <lineage>
        <taxon>Eukaryota</taxon>
        <taxon>Metazoa</taxon>
        <taxon>Porifera</taxon>
        <taxon>Demospongiae</taxon>
        <taxon>Verongimorpha</taxon>
        <taxon>Chondrillida</taxon>
        <taxon>Halisarcidae</taxon>
        <taxon>Halisarca</taxon>
    </lineage>
</organism>
<dbReference type="AlphaFoldDB" id="A0AA96S1Q5"/>
<name>A0AA96S1Q5_HALDU</name>
<protein>
    <submittedName>
        <fullName evidence="2">Uncharacterized protein 11</fullName>
    </submittedName>
</protein>
<feature type="signal peptide" evidence="1">
    <location>
        <begin position="1"/>
        <end position="19"/>
    </location>
</feature>
<keyword evidence="1" id="KW-0732">Signal</keyword>
<accession>A0AA96S1Q5</accession>
<proteinExistence type="evidence at transcript level"/>